<organism evidence="6 7">
    <name type="scientific">Candidatus Hamiltonella defensa</name>
    <name type="common">Bemisia tabaci</name>
    <dbReference type="NCBI Taxonomy" id="672795"/>
    <lineage>
        <taxon>Bacteria</taxon>
        <taxon>Pseudomonadati</taxon>
        <taxon>Pseudomonadota</taxon>
        <taxon>Gammaproteobacteria</taxon>
        <taxon>Enterobacterales</taxon>
        <taxon>Enterobacteriaceae</taxon>
        <taxon>aphid secondary symbionts</taxon>
        <taxon>Candidatus Williamhamiltonella</taxon>
    </lineage>
</organism>
<proteinExistence type="inferred from homology"/>
<dbReference type="PANTHER" id="PTHR39585">
    <property type="entry name" value="FAD ASSEMBLY FACTOR SDHE"/>
    <property type="match status" value="1"/>
</dbReference>
<reference evidence="6 7" key="2">
    <citation type="submission" date="2017-09" db="EMBL/GenBank/DDBJ databases">
        <title>The genome of whitefly Bemisia tabaci, a global crop pest, provides novel insights into virus transmission, host adaptation and insecticide resistance.</title>
        <authorList>
            <person name="Kaur N."/>
            <person name="Kliot A."/>
            <person name="Pinheiro P.V."/>
            <person name="Luan J."/>
            <person name="Zheng Y."/>
            <person name="Liu W."/>
            <person name="Sun H."/>
            <person name="Yang X."/>
            <person name="Xu Y."/>
            <person name="Luo Y."/>
            <person name="Kruse A."/>
            <person name="Fisher T.W."/>
            <person name="Nelson D.R."/>
            <person name="Elimelech M."/>
            <person name="MacCoss M."/>
            <person name="Johnson R."/>
            <person name="Cohen E."/>
            <person name="Hunter W.B."/>
            <person name="Brown J.K."/>
            <person name="Jander G."/>
            <person name="Cilia M."/>
            <person name="Douglas A.E."/>
            <person name="Ghanim M."/>
            <person name="Simmons A.M."/>
            <person name="Wintermantel W.M."/>
            <person name="Ling K.-S."/>
            <person name="Fei Z."/>
        </authorList>
    </citation>
    <scope>NUCLEOTIDE SEQUENCE [LARGE SCALE GENOMIC DNA]</scope>
    <source>
        <strain evidence="6 7">MEAM1</strain>
    </source>
</reference>
<gene>
    <name evidence="6" type="ORF">BA171_05405</name>
</gene>
<accession>A0A249DYR4</accession>
<dbReference type="Gene3D" id="1.10.150.250">
    <property type="entry name" value="Flavinator of succinate dehydrogenase"/>
    <property type="match status" value="1"/>
</dbReference>
<evidence type="ECO:0000313" key="7">
    <source>
        <dbReference type="Proteomes" id="UP000216438"/>
    </source>
</evidence>
<dbReference type="InterPro" id="IPR036714">
    <property type="entry name" value="SDH_sf"/>
</dbReference>
<reference evidence="7" key="1">
    <citation type="submission" date="2016-06" db="EMBL/GenBank/DDBJ databases">
        <authorList>
            <person name="Chen W."/>
            <person name="Hasegawa D.K."/>
        </authorList>
    </citation>
    <scope>NUCLEOTIDE SEQUENCE [LARGE SCALE GENOMIC DNA]</scope>
    <source>
        <strain evidence="7">MEAM1</strain>
    </source>
</reference>
<dbReference type="NCBIfam" id="NF008130">
    <property type="entry name" value="PRK10878.1"/>
    <property type="match status" value="1"/>
</dbReference>
<dbReference type="GO" id="GO:0005737">
    <property type="term" value="C:cytoplasm"/>
    <property type="evidence" value="ECO:0007669"/>
    <property type="project" value="UniProtKB-SubCell"/>
</dbReference>
<dbReference type="EMBL" id="CP016303">
    <property type="protein sequence ID" value="ASX26499.1"/>
    <property type="molecule type" value="Genomic_DNA"/>
</dbReference>
<dbReference type="RefSeq" id="WP_016857855.1">
    <property type="nucleotide sequence ID" value="NZ_CP016303.1"/>
</dbReference>
<name>A0A249DYR4_9ENTR</name>
<comment type="similarity">
    <text evidence="2">Belongs to the SdhE FAD assembly factor family.</text>
</comment>
<keyword evidence="5" id="KW-0143">Chaperone</keyword>
<evidence type="ECO:0000256" key="1">
    <source>
        <dbReference type="ARBA" id="ARBA00004496"/>
    </source>
</evidence>
<evidence type="ECO:0000256" key="2">
    <source>
        <dbReference type="ARBA" id="ARBA00008571"/>
    </source>
</evidence>
<evidence type="ECO:0000313" key="6">
    <source>
        <dbReference type="EMBL" id="ASX26499.1"/>
    </source>
</evidence>
<dbReference type="SUPFAM" id="SSF109910">
    <property type="entry name" value="YgfY-like"/>
    <property type="match status" value="1"/>
</dbReference>
<evidence type="ECO:0000256" key="4">
    <source>
        <dbReference type="ARBA" id="ARBA00022490"/>
    </source>
</evidence>
<dbReference type="AlphaFoldDB" id="A0A249DYR4"/>
<keyword evidence="4" id="KW-0963">Cytoplasm</keyword>
<dbReference type="InterPro" id="IPR005631">
    <property type="entry name" value="SDH"/>
</dbReference>
<dbReference type="GO" id="GO:0006105">
    <property type="term" value="P:succinate metabolic process"/>
    <property type="evidence" value="ECO:0007669"/>
    <property type="project" value="TreeGrafter"/>
</dbReference>
<dbReference type="GO" id="GO:0034552">
    <property type="term" value="P:respiratory chain complex II assembly"/>
    <property type="evidence" value="ECO:0007669"/>
    <property type="project" value="UniProtKB-ARBA"/>
</dbReference>
<dbReference type="OrthoDB" id="9180899at2"/>
<protein>
    <recommendedName>
        <fullName evidence="3">FAD assembly factor SdhE</fullName>
    </recommendedName>
</protein>
<evidence type="ECO:0000256" key="3">
    <source>
        <dbReference type="ARBA" id="ARBA00019418"/>
    </source>
</evidence>
<evidence type="ECO:0000256" key="5">
    <source>
        <dbReference type="ARBA" id="ARBA00023186"/>
    </source>
</evidence>
<dbReference type="Pfam" id="PF03937">
    <property type="entry name" value="Sdh5"/>
    <property type="match status" value="1"/>
</dbReference>
<dbReference type="InterPro" id="IPR050531">
    <property type="entry name" value="SdhE_FAD_assembly_factor"/>
</dbReference>
<dbReference type="PANTHER" id="PTHR39585:SF1">
    <property type="entry name" value="FAD ASSEMBLY FACTOR SDHE"/>
    <property type="match status" value="1"/>
</dbReference>
<comment type="subcellular location">
    <subcellularLocation>
        <location evidence="1">Cytoplasm</location>
    </subcellularLocation>
</comment>
<dbReference type="Proteomes" id="UP000216438">
    <property type="component" value="Chromosome"/>
</dbReference>
<sequence length="88" mass="10626">MRINDKAHIRWACRRGILELDISIMPFFEYEYDSLSDKEKNLFIRFLVCDDADLLDWLMNKKKPQDKELRKIVQIIRRKNKIRGAISV</sequence>
<dbReference type="FunFam" id="1.10.150.250:FF:000001">
    <property type="entry name" value="FAD assembly factor SdhE"/>
    <property type="match status" value="1"/>
</dbReference>